<gene>
    <name evidence="2" type="ORF">MSPICULIGERA_LOCUS15962</name>
</gene>
<feature type="non-terminal residue" evidence="2">
    <location>
        <position position="138"/>
    </location>
</feature>
<feature type="transmembrane region" description="Helical" evidence="1">
    <location>
        <begin position="81"/>
        <end position="100"/>
    </location>
</feature>
<reference evidence="2" key="1">
    <citation type="submission" date="2023-06" db="EMBL/GenBank/DDBJ databases">
        <authorList>
            <person name="Delattre M."/>
        </authorList>
    </citation>
    <scope>NUCLEOTIDE SEQUENCE</scope>
    <source>
        <strain evidence="2">AF72</strain>
    </source>
</reference>
<keyword evidence="3" id="KW-1185">Reference proteome</keyword>
<accession>A0AA36D176</accession>
<dbReference type="EMBL" id="CATQJA010002651">
    <property type="protein sequence ID" value="CAJ0577694.1"/>
    <property type="molecule type" value="Genomic_DNA"/>
</dbReference>
<proteinExistence type="predicted"/>
<organism evidence="2 3">
    <name type="scientific">Mesorhabditis spiculigera</name>
    <dbReference type="NCBI Taxonomy" id="96644"/>
    <lineage>
        <taxon>Eukaryota</taxon>
        <taxon>Metazoa</taxon>
        <taxon>Ecdysozoa</taxon>
        <taxon>Nematoda</taxon>
        <taxon>Chromadorea</taxon>
        <taxon>Rhabditida</taxon>
        <taxon>Rhabditina</taxon>
        <taxon>Rhabditomorpha</taxon>
        <taxon>Rhabditoidea</taxon>
        <taxon>Rhabditidae</taxon>
        <taxon>Mesorhabditinae</taxon>
        <taxon>Mesorhabditis</taxon>
    </lineage>
</organism>
<feature type="transmembrane region" description="Helical" evidence="1">
    <location>
        <begin position="48"/>
        <end position="69"/>
    </location>
</feature>
<sequence>MAMQHLIQTAALETTPKYSWARAPIATAISGDGKGWLWNGGSVVWKRCAFSVFFVAGLNVAGFLVRFAFEAGPATNGAFWMHMHAGLASFSLVYAVVVAVTRGRLSVVVVLSMLTIWFSITFGIFLLMTMAVSLAAID</sequence>
<evidence type="ECO:0000313" key="2">
    <source>
        <dbReference type="EMBL" id="CAJ0577694.1"/>
    </source>
</evidence>
<keyword evidence="1" id="KW-1133">Transmembrane helix</keyword>
<evidence type="ECO:0000256" key="1">
    <source>
        <dbReference type="SAM" id="Phobius"/>
    </source>
</evidence>
<dbReference type="AlphaFoldDB" id="A0AA36D176"/>
<protein>
    <submittedName>
        <fullName evidence="2">Uncharacterized protein</fullName>
    </submittedName>
</protein>
<comment type="caution">
    <text evidence="2">The sequence shown here is derived from an EMBL/GenBank/DDBJ whole genome shotgun (WGS) entry which is preliminary data.</text>
</comment>
<name>A0AA36D176_9BILA</name>
<evidence type="ECO:0000313" key="3">
    <source>
        <dbReference type="Proteomes" id="UP001177023"/>
    </source>
</evidence>
<dbReference type="Proteomes" id="UP001177023">
    <property type="component" value="Unassembled WGS sequence"/>
</dbReference>
<keyword evidence="1" id="KW-0472">Membrane</keyword>
<feature type="transmembrane region" description="Helical" evidence="1">
    <location>
        <begin position="107"/>
        <end position="137"/>
    </location>
</feature>
<keyword evidence="1" id="KW-0812">Transmembrane</keyword>